<name>A0A812K3Q8_SYMPI</name>
<dbReference type="EMBL" id="CAJNIZ010003196">
    <property type="protein sequence ID" value="CAE7219735.1"/>
    <property type="molecule type" value="Genomic_DNA"/>
</dbReference>
<dbReference type="OrthoDB" id="10277035at2759"/>
<organism evidence="1 2">
    <name type="scientific">Symbiodinium pilosum</name>
    <name type="common">Dinoflagellate</name>
    <dbReference type="NCBI Taxonomy" id="2952"/>
    <lineage>
        <taxon>Eukaryota</taxon>
        <taxon>Sar</taxon>
        <taxon>Alveolata</taxon>
        <taxon>Dinophyceae</taxon>
        <taxon>Suessiales</taxon>
        <taxon>Symbiodiniaceae</taxon>
        <taxon>Symbiodinium</taxon>
    </lineage>
</organism>
<sequence>MLRGGFQSLAHDFCTDSGQPDWCKKETPSEPQCLCPGRAKLYLESWKHFWG</sequence>
<accession>A0A812K3Q8</accession>
<dbReference type="AlphaFoldDB" id="A0A812K3Q8"/>
<comment type="caution">
    <text evidence="1">The sequence shown here is derived from an EMBL/GenBank/DDBJ whole genome shotgun (WGS) entry which is preliminary data.</text>
</comment>
<proteinExistence type="predicted"/>
<gene>
    <name evidence="1" type="primary">HET-E1</name>
    <name evidence="1" type="ORF">SPIL2461_LOCUS2836</name>
</gene>
<dbReference type="Proteomes" id="UP000649617">
    <property type="component" value="Unassembled WGS sequence"/>
</dbReference>
<keyword evidence="2" id="KW-1185">Reference proteome</keyword>
<evidence type="ECO:0000313" key="1">
    <source>
        <dbReference type="EMBL" id="CAE7219735.1"/>
    </source>
</evidence>
<protein>
    <submittedName>
        <fullName evidence="1">HET-E1 protein</fullName>
    </submittedName>
</protein>
<evidence type="ECO:0000313" key="2">
    <source>
        <dbReference type="Proteomes" id="UP000649617"/>
    </source>
</evidence>
<reference evidence="1" key="1">
    <citation type="submission" date="2021-02" db="EMBL/GenBank/DDBJ databases">
        <authorList>
            <person name="Dougan E. K."/>
            <person name="Rhodes N."/>
            <person name="Thang M."/>
            <person name="Chan C."/>
        </authorList>
    </citation>
    <scope>NUCLEOTIDE SEQUENCE</scope>
</reference>